<evidence type="ECO:0000313" key="1">
    <source>
        <dbReference type="EMBL" id="GKV07115.1"/>
    </source>
</evidence>
<accession>A0AAV5J8B0</accession>
<organism evidence="1 2">
    <name type="scientific">Rubroshorea leprosula</name>
    <dbReference type="NCBI Taxonomy" id="152421"/>
    <lineage>
        <taxon>Eukaryota</taxon>
        <taxon>Viridiplantae</taxon>
        <taxon>Streptophyta</taxon>
        <taxon>Embryophyta</taxon>
        <taxon>Tracheophyta</taxon>
        <taxon>Spermatophyta</taxon>
        <taxon>Magnoliopsida</taxon>
        <taxon>eudicotyledons</taxon>
        <taxon>Gunneridae</taxon>
        <taxon>Pentapetalae</taxon>
        <taxon>rosids</taxon>
        <taxon>malvids</taxon>
        <taxon>Malvales</taxon>
        <taxon>Dipterocarpaceae</taxon>
        <taxon>Rubroshorea</taxon>
    </lineage>
</organism>
<gene>
    <name evidence="1" type="ORF">SLEP1_g18918</name>
</gene>
<proteinExistence type="predicted"/>
<evidence type="ECO:0000313" key="2">
    <source>
        <dbReference type="Proteomes" id="UP001054252"/>
    </source>
</evidence>
<name>A0AAV5J8B0_9ROSI</name>
<sequence length="52" mass="5987">MDVNAYQKKMANLEGHPLTFPKFTGRRQHKPKGKDQLLVYCNNEAREIGISI</sequence>
<comment type="caution">
    <text evidence="1">The sequence shown here is derived from an EMBL/GenBank/DDBJ whole genome shotgun (WGS) entry which is preliminary data.</text>
</comment>
<protein>
    <submittedName>
        <fullName evidence="1">Uncharacterized protein</fullName>
    </submittedName>
</protein>
<keyword evidence="2" id="KW-1185">Reference proteome</keyword>
<reference evidence="1 2" key="1">
    <citation type="journal article" date="2021" name="Commun. Biol.">
        <title>The genome of Shorea leprosula (Dipterocarpaceae) highlights the ecological relevance of drought in aseasonal tropical rainforests.</title>
        <authorList>
            <person name="Ng K.K.S."/>
            <person name="Kobayashi M.J."/>
            <person name="Fawcett J.A."/>
            <person name="Hatakeyama M."/>
            <person name="Paape T."/>
            <person name="Ng C.H."/>
            <person name="Ang C.C."/>
            <person name="Tnah L.H."/>
            <person name="Lee C.T."/>
            <person name="Nishiyama T."/>
            <person name="Sese J."/>
            <person name="O'Brien M.J."/>
            <person name="Copetti D."/>
            <person name="Mohd Noor M.I."/>
            <person name="Ong R.C."/>
            <person name="Putra M."/>
            <person name="Sireger I.Z."/>
            <person name="Indrioko S."/>
            <person name="Kosugi Y."/>
            <person name="Izuno A."/>
            <person name="Isagi Y."/>
            <person name="Lee S.L."/>
            <person name="Shimizu K.K."/>
        </authorList>
    </citation>
    <scope>NUCLEOTIDE SEQUENCE [LARGE SCALE GENOMIC DNA]</scope>
    <source>
        <strain evidence="1">214</strain>
    </source>
</reference>
<dbReference type="EMBL" id="BPVZ01000026">
    <property type="protein sequence ID" value="GKV07115.1"/>
    <property type="molecule type" value="Genomic_DNA"/>
</dbReference>
<dbReference type="AlphaFoldDB" id="A0AAV5J8B0"/>
<dbReference type="Proteomes" id="UP001054252">
    <property type="component" value="Unassembled WGS sequence"/>
</dbReference>